<evidence type="ECO:0000256" key="7">
    <source>
        <dbReference type="RuleBase" id="RU363032"/>
    </source>
</evidence>
<reference evidence="9 10" key="1">
    <citation type="submission" date="2018-12" db="EMBL/GenBank/DDBJ databases">
        <title>Genome sequence from the cellulolytic species, Caldicellulosiruptor changbaiensis.</title>
        <authorList>
            <person name="Blumer-Schuette S.E."/>
            <person name="Mendoza C."/>
        </authorList>
    </citation>
    <scope>NUCLEOTIDE SEQUENCE [LARGE SCALE GENOMIC DNA]</scope>
    <source>
        <strain evidence="9 10">CBS-Z</strain>
    </source>
</reference>
<comment type="similarity">
    <text evidence="7">Belongs to the binding-protein-dependent transport system permease family.</text>
</comment>
<accession>A0A3T0D4E5</accession>
<dbReference type="PANTHER" id="PTHR43744">
    <property type="entry name" value="ABC TRANSPORTER PERMEASE PROTEIN MG189-RELATED-RELATED"/>
    <property type="match status" value="1"/>
</dbReference>
<feature type="transmembrane region" description="Helical" evidence="7">
    <location>
        <begin position="263"/>
        <end position="283"/>
    </location>
</feature>
<evidence type="ECO:0000313" key="10">
    <source>
        <dbReference type="Proteomes" id="UP000282930"/>
    </source>
</evidence>
<dbReference type="EMBL" id="CP034791">
    <property type="protein sequence ID" value="AZT89916.1"/>
    <property type="molecule type" value="Genomic_DNA"/>
</dbReference>
<dbReference type="GO" id="GO:0055085">
    <property type="term" value="P:transmembrane transport"/>
    <property type="evidence" value="ECO:0007669"/>
    <property type="project" value="InterPro"/>
</dbReference>
<dbReference type="InterPro" id="IPR000515">
    <property type="entry name" value="MetI-like"/>
</dbReference>
<feature type="transmembrane region" description="Helical" evidence="7">
    <location>
        <begin position="183"/>
        <end position="205"/>
    </location>
</feature>
<dbReference type="CDD" id="cd06261">
    <property type="entry name" value="TM_PBP2"/>
    <property type="match status" value="1"/>
</dbReference>
<dbReference type="RefSeq" id="WP_127351482.1">
    <property type="nucleotide sequence ID" value="NZ_CP034791.1"/>
</dbReference>
<protein>
    <submittedName>
        <fullName evidence="9">Carbohydrate ABC transporter permease</fullName>
    </submittedName>
</protein>
<proteinExistence type="inferred from homology"/>
<evidence type="ECO:0000313" key="9">
    <source>
        <dbReference type="EMBL" id="AZT89916.1"/>
    </source>
</evidence>
<name>A0A3T0D4E5_9FIRM</name>
<keyword evidence="4 7" id="KW-0812">Transmembrane</keyword>
<organism evidence="9 10">
    <name type="scientific">Caldicellulosiruptor changbaiensis</name>
    <dbReference type="NCBI Taxonomy" id="1222016"/>
    <lineage>
        <taxon>Bacteria</taxon>
        <taxon>Bacillati</taxon>
        <taxon>Bacillota</taxon>
        <taxon>Bacillota incertae sedis</taxon>
        <taxon>Caldicellulosiruptorales</taxon>
        <taxon>Caldicellulosiruptoraceae</taxon>
        <taxon>Caldicellulosiruptor</taxon>
    </lineage>
</organism>
<keyword evidence="3" id="KW-1003">Cell membrane</keyword>
<dbReference type="AlphaFoldDB" id="A0A3T0D4E5"/>
<dbReference type="Pfam" id="PF00528">
    <property type="entry name" value="BPD_transp_1"/>
    <property type="match status" value="1"/>
</dbReference>
<dbReference type="KEGG" id="ccha:ELD05_04195"/>
<feature type="transmembrane region" description="Helical" evidence="7">
    <location>
        <begin position="110"/>
        <end position="129"/>
    </location>
</feature>
<dbReference type="GO" id="GO:0005886">
    <property type="term" value="C:plasma membrane"/>
    <property type="evidence" value="ECO:0007669"/>
    <property type="project" value="UniProtKB-SubCell"/>
</dbReference>
<feature type="transmembrane region" description="Helical" evidence="7">
    <location>
        <begin position="12"/>
        <end position="32"/>
    </location>
</feature>
<dbReference type="SUPFAM" id="SSF161098">
    <property type="entry name" value="MetI-like"/>
    <property type="match status" value="1"/>
</dbReference>
<gene>
    <name evidence="9" type="ORF">ELD05_04195</name>
</gene>
<keyword evidence="10" id="KW-1185">Reference proteome</keyword>
<feature type="transmembrane region" description="Helical" evidence="7">
    <location>
        <begin position="79"/>
        <end position="98"/>
    </location>
</feature>
<evidence type="ECO:0000259" key="8">
    <source>
        <dbReference type="PROSITE" id="PS50928"/>
    </source>
</evidence>
<feature type="domain" description="ABC transmembrane type-1" evidence="8">
    <location>
        <begin position="71"/>
        <end position="283"/>
    </location>
</feature>
<evidence type="ECO:0000256" key="1">
    <source>
        <dbReference type="ARBA" id="ARBA00004651"/>
    </source>
</evidence>
<feature type="transmembrane region" description="Helical" evidence="7">
    <location>
        <begin position="141"/>
        <end position="162"/>
    </location>
</feature>
<dbReference type="Gene3D" id="1.10.3720.10">
    <property type="entry name" value="MetI-like"/>
    <property type="match status" value="1"/>
</dbReference>
<dbReference type="PANTHER" id="PTHR43744:SF9">
    <property type="entry name" value="POLYGALACTURONAN_RHAMNOGALACTURONAN TRANSPORT SYSTEM PERMEASE PROTEIN YTCP"/>
    <property type="match status" value="1"/>
</dbReference>
<sequence>MLRKKTAEDIIVDLVVHISLIFVGIVTLYPFLNVLAVSFNDALDTVRGGIYIWPRKWTLKNYEIIISNPQIYNATLVSVARTVLGTVLGIICTMFVAYPLSRKDFVLRRPFSAIMVLTMYFGAGLIPQYLLYRSLHLLNTFWVYIIPALLGMFNVVVVRSYIESLPTSLIESAKIDGASEFRILWQIIFPLTLPAVATIALFIGVGHWNSWFDVYIFNSQRPDLSTLQYELQKILASVSMQVGRNPDYQMGAMAETQQVTPTSVRASMTIVATVPIIIVYPFLQKYFVKGLTLGSVKGE</sequence>
<evidence type="ECO:0000256" key="4">
    <source>
        <dbReference type="ARBA" id="ARBA00022692"/>
    </source>
</evidence>
<dbReference type="PROSITE" id="PS50928">
    <property type="entry name" value="ABC_TM1"/>
    <property type="match status" value="1"/>
</dbReference>
<keyword evidence="6 7" id="KW-0472">Membrane</keyword>
<evidence type="ECO:0000256" key="6">
    <source>
        <dbReference type="ARBA" id="ARBA00023136"/>
    </source>
</evidence>
<keyword evidence="5 7" id="KW-1133">Transmembrane helix</keyword>
<evidence type="ECO:0000256" key="3">
    <source>
        <dbReference type="ARBA" id="ARBA00022475"/>
    </source>
</evidence>
<comment type="subcellular location">
    <subcellularLocation>
        <location evidence="1 7">Cell membrane</location>
        <topology evidence="1 7">Multi-pass membrane protein</topology>
    </subcellularLocation>
</comment>
<keyword evidence="2 7" id="KW-0813">Transport</keyword>
<evidence type="ECO:0000256" key="2">
    <source>
        <dbReference type="ARBA" id="ARBA00022448"/>
    </source>
</evidence>
<evidence type="ECO:0000256" key="5">
    <source>
        <dbReference type="ARBA" id="ARBA00022989"/>
    </source>
</evidence>
<dbReference type="Proteomes" id="UP000282930">
    <property type="component" value="Chromosome"/>
</dbReference>
<dbReference type="InterPro" id="IPR035906">
    <property type="entry name" value="MetI-like_sf"/>
</dbReference>